<feature type="coiled-coil region" evidence="6">
    <location>
        <begin position="164"/>
        <end position="212"/>
    </location>
</feature>
<keyword evidence="3" id="KW-0677">Repeat</keyword>
<evidence type="ECO:0000256" key="1">
    <source>
        <dbReference type="ARBA" id="ARBA00004126"/>
    </source>
</evidence>
<sequence length="582" mass="66711">MVKKILEENTEEIIIIDIPAAKHVVEEKLKCLLTLKKDFEPAQKLSDAIAKETGDPHEQKKVTEDLENLRREVDEVIEKTAAQNEILQASLKPWREFHDALPIVKDWIDRATIVNNKDLVISDPIPVQELINEHKVVLEELPDLAMKLNDLTSASEDISRVCQKQQYMEQASHLEETVQDLKEAAEGRKQDLEKAAKDWQNYDAEIQNLTRTIAGCKRAILSPDMEKKTLNEQLEMQKAVLDTVKKGDMELAKLSVTNNELRHSDKPLKPSDGDDETFPPSLSKIRSELDTLRDVVLQHGKILEESLIQQEDYDQKIEDLSNKIKEAFDREKQLSALGPGDDLQQQLQKRESLEEEVEIYQEEILVLQLRSKELQEASARRETVRQQPDVTNLEPVTDLMRFLKLLINVPQRKLPSITLKKIVSAEEPLYNIDQVLTSEGPAFVLRPLTGRELREDDTPEIDYMLSKESNVSEEPQVRGTQSVTETKALIVCDPDSRELFAARQATDPEDLSKLKSGYLAPDDANNTDVMRVYNPDTNEMTKGVPAGSWLEKQETLSPKQTQRHWKCRWRKNRPLQKKKMCL</sequence>
<evidence type="ECO:0000256" key="4">
    <source>
        <dbReference type="ARBA" id="ARBA00023136"/>
    </source>
</evidence>
<proteinExistence type="predicted"/>
<keyword evidence="9" id="KW-1185">Reference proteome</keyword>
<comment type="subcellular location">
    <subcellularLocation>
        <location evidence="1">Nucleus membrane</location>
    </subcellularLocation>
</comment>
<dbReference type="EMBL" id="MRZV01000895">
    <property type="protein sequence ID" value="PIK42899.1"/>
    <property type="molecule type" value="Genomic_DNA"/>
</dbReference>
<name>A0A2G8K4N3_STIJA</name>
<dbReference type="Gene3D" id="1.20.58.60">
    <property type="match status" value="2"/>
</dbReference>
<feature type="coiled-coil region" evidence="6">
    <location>
        <begin position="59"/>
        <end position="86"/>
    </location>
</feature>
<evidence type="ECO:0000256" key="7">
    <source>
        <dbReference type="SAM" id="MobiDB-lite"/>
    </source>
</evidence>
<dbReference type="PANTHER" id="PTHR14514">
    <property type="entry name" value="PKA ANCHORING PROTEIN"/>
    <property type="match status" value="1"/>
</dbReference>
<evidence type="ECO:0000313" key="9">
    <source>
        <dbReference type="Proteomes" id="UP000230750"/>
    </source>
</evidence>
<dbReference type="AlphaFoldDB" id="A0A2G8K4N3"/>
<dbReference type="STRING" id="307972.A0A2G8K4N3"/>
<reference evidence="8 9" key="1">
    <citation type="journal article" date="2017" name="PLoS Biol.">
        <title>The sea cucumber genome provides insights into morphological evolution and visceral regeneration.</title>
        <authorList>
            <person name="Zhang X."/>
            <person name="Sun L."/>
            <person name="Yuan J."/>
            <person name="Sun Y."/>
            <person name="Gao Y."/>
            <person name="Zhang L."/>
            <person name="Li S."/>
            <person name="Dai H."/>
            <person name="Hamel J.F."/>
            <person name="Liu C."/>
            <person name="Yu Y."/>
            <person name="Liu S."/>
            <person name="Lin W."/>
            <person name="Guo K."/>
            <person name="Jin S."/>
            <person name="Xu P."/>
            <person name="Storey K.B."/>
            <person name="Huan P."/>
            <person name="Zhang T."/>
            <person name="Zhou Y."/>
            <person name="Zhang J."/>
            <person name="Lin C."/>
            <person name="Li X."/>
            <person name="Xing L."/>
            <person name="Huo D."/>
            <person name="Sun M."/>
            <person name="Wang L."/>
            <person name="Mercier A."/>
            <person name="Li F."/>
            <person name="Yang H."/>
            <person name="Xiang J."/>
        </authorList>
    </citation>
    <scope>NUCLEOTIDE SEQUENCE [LARGE SCALE GENOMIC DNA]</scope>
    <source>
        <strain evidence="8">Shaxun</strain>
        <tissue evidence="8">Muscle</tissue>
    </source>
</reference>
<dbReference type="Pfam" id="PF00435">
    <property type="entry name" value="Spectrin"/>
    <property type="match status" value="1"/>
</dbReference>
<dbReference type="SUPFAM" id="SSF46966">
    <property type="entry name" value="Spectrin repeat"/>
    <property type="match status" value="2"/>
</dbReference>
<dbReference type="OrthoDB" id="18853at2759"/>
<evidence type="ECO:0000256" key="3">
    <source>
        <dbReference type="ARBA" id="ARBA00022737"/>
    </source>
</evidence>
<protein>
    <submittedName>
        <fullName evidence="8">Putative nesprin-1 isoform X2</fullName>
    </submittedName>
</protein>
<dbReference type="InterPro" id="IPR018159">
    <property type="entry name" value="Spectrin/alpha-actinin"/>
</dbReference>
<dbReference type="SMART" id="SM00150">
    <property type="entry name" value="SPEC"/>
    <property type="match status" value="2"/>
</dbReference>
<evidence type="ECO:0000256" key="5">
    <source>
        <dbReference type="ARBA" id="ARBA00023242"/>
    </source>
</evidence>
<organism evidence="8 9">
    <name type="scientific">Stichopus japonicus</name>
    <name type="common">Sea cucumber</name>
    <dbReference type="NCBI Taxonomy" id="307972"/>
    <lineage>
        <taxon>Eukaryota</taxon>
        <taxon>Metazoa</taxon>
        <taxon>Echinodermata</taxon>
        <taxon>Eleutherozoa</taxon>
        <taxon>Echinozoa</taxon>
        <taxon>Holothuroidea</taxon>
        <taxon>Aspidochirotacea</taxon>
        <taxon>Aspidochirotida</taxon>
        <taxon>Stichopodidae</taxon>
        <taxon>Apostichopus</taxon>
    </lineage>
</organism>
<accession>A0A2G8K4N3</accession>
<dbReference type="InterPro" id="IPR002017">
    <property type="entry name" value="Spectrin_repeat"/>
</dbReference>
<dbReference type="Proteomes" id="UP000230750">
    <property type="component" value="Unassembled WGS sequence"/>
</dbReference>
<keyword evidence="5" id="KW-0539">Nucleus</keyword>
<feature type="region of interest" description="Disordered" evidence="7">
    <location>
        <begin position="255"/>
        <end position="280"/>
    </location>
</feature>
<keyword evidence="2" id="KW-0597">Phosphoprotein</keyword>
<comment type="caution">
    <text evidence="8">The sequence shown here is derived from an EMBL/GenBank/DDBJ whole genome shotgun (WGS) entry which is preliminary data.</text>
</comment>
<dbReference type="GO" id="GO:0031965">
    <property type="term" value="C:nuclear membrane"/>
    <property type="evidence" value="ECO:0007669"/>
    <property type="project" value="UniProtKB-SubCell"/>
</dbReference>
<feature type="compositionally biased region" description="Basic and acidic residues" evidence="7">
    <location>
        <begin position="260"/>
        <end position="272"/>
    </location>
</feature>
<evidence type="ECO:0000256" key="6">
    <source>
        <dbReference type="SAM" id="Coils"/>
    </source>
</evidence>
<dbReference type="PANTHER" id="PTHR14514:SF7">
    <property type="entry name" value="KASH DOMAIN-CONTAINING PROTEIN"/>
    <property type="match status" value="1"/>
</dbReference>
<evidence type="ECO:0000256" key="2">
    <source>
        <dbReference type="ARBA" id="ARBA00022553"/>
    </source>
</evidence>
<evidence type="ECO:0000313" key="8">
    <source>
        <dbReference type="EMBL" id="PIK42899.1"/>
    </source>
</evidence>
<feature type="coiled-coil region" evidence="6">
    <location>
        <begin position="303"/>
        <end position="377"/>
    </location>
</feature>
<keyword evidence="6" id="KW-0175">Coiled coil</keyword>
<gene>
    <name evidence="8" type="ORF">BSL78_20260</name>
</gene>
<keyword evidence="4" id="KW-0472">Membrane</keyword>